<reference evidence="8" key="1">
    <citation type="submission" date="2015-02" db="EMBL/GenBank/DDBJ databases">
        <title>Genome sequencing for Strongylocentrotus purpuratus.</title>
        <authorList>
            <person name="Murali S."/>
            <person name="Liu Y."/>
            <person name="Vee V."/>
            <person name="English A."/>
            <person name="Wang M."/>
            <person name="Skinner E."/>
            <person name="Han Y."/>
            <person name="Muzny D.M."/>
            <person name="Worley K.C."/>
            <person name="Gibbs R.A."/>
        </authorList>
    </citation>
    <scope>NUCLEOTIDE SEQUENCE</scope>
</reference>
<feature type="transmembrane region" description="Helical" evidence="6">
    <location>
        <begin position="21"/>
        <end position="44"/>
    </location>
</feature>
<evidence type="ECO:0000256" key="2">
    <source>
        <dbReference type="ARBA" id="ARBA00009565"/>
    </source>
</evidence>
<dbReference type="RefSeq" id="XP_030829079.1">
    <property type="nucleotide sequence ID" value="XM_030973219.1"/>
</dbReference>
<dbReference type="Proteomes" id="UP000007110">
    <property type="component" value="Unassembled WGS sequence"/>
</dbReference>
<comment type="subcellular location">
    <subcellularLocation>
        <location evidence="1">Membrane</location>
        <topology evidence="1">Multi-pass membrane protein</topology>
    </subcellularLocation>
</comment>
<feature type="transmembrane region" description="Helical" evidence="6">
    <location>
        <begin position="84"/>
        <end position="103"/>
    </location>
</feature>
<proteinExistence type="inferred from homology"/>
<accession>A0A7M7N0B9</accession>
<evidence type="ECO:0000256" key="5">
    <source>
        <dbReference type="ARBA" id="ARBA00023136"/>
    </source>
</evidence>
<dbReference type="AlphaFoldDB" id="A0A7M7N0B9"/>
<dbReference type="InterPro" id="IPR007237">
    <property type="entry name" value="CD20-like"/>
</dbReference>
<evidence type="ECO:0000256" key="4">
    <source>
        <dbReference type="ARBA" id="ARBA00022989"/>
    </source>
</evidence>
<protein>
    <submittedName>
        <fullName evidence="7">Uncharacterized protein</fullName>
    </submittedName>
</protein>
<dbReference type="OrthoDB" id="10387587at2759"/>
<keyword evidence="5 6" id="KW-0472">Membrane</keyword>
<dbReference type="PANTHER" id="PTHR23320">
    <property type="entry name" value="MEMBRANE-SPANNING 4-DOMAINS SUBFAMILY A MS4A -RELATED"/>
    <property type="match status" value="1"/>
</dbReference>
<dbReference type="EnsemblMetazoa" id="XM_030973219">
    <property type="protein sequence ID" value="XP_030829079"/>
    <property type="gene ID" value="LOC105447639"/>
</dbReference>
<evidence type="ECO:0000313" key="8">
    <source>
        <dbReference type="Proteomes" id="UP000007110"/>
    </source>
</evidence>
<dbReference type="PANTHER" id="PTHR23320:SF130">
    <property type="entry name" value="TRANSMEMBRANE PROTEIN 212"/>
    <property type="match status" value="1"/>
</dbReference>
<comment type="similarity">
    <text evidence="2">Belongs to the MS4A family.</text>
</comment>
<dbReference type="InterPro" id="IPR030417">
    <property type="entry name" value="MS4A"/>
</dbReference>
<organism evidence="7 8">
    <name type="scientific">Strongylocentrotus purpuratus</name>
    <name type="common">Purple sea urchin</name>
    <dbReference type="NCBI Taxonomy" id="7668"/>
    <lineage>
        <taxon>Eukaryota</taxon>
        <taxon>Metazoa</taxon>
        <taxon>Echinodermata</taxon>
        <taxon>Eleutherozoa</taxon>
        <taxon>Echinozoa</taxon>
        <taxon>Echinoidea</taxon>
        <taxon>Euechinoidea</taxon>
        <taxon>Echinacea</taxon>
        <taxon>Camarodonta</taxon>
        <taxon>Echinidea</taxon>
        <taxon>Strongylocentrotidae</taxon>
        <taxon>Strongylocentrotus</taxon>
    </lineage>
</organism>
<dbReference type="GO" id="GO:0016020">
    <property type="term" value="C:membrane"/>
    <property type="evidence" value="ECO:0007669"/>
    <property type="project" value="UniProtKB-SubCell"/>
</dbReference>
<dbReference type="GeneID" id="105447639"/>
<evidence type="ECO:0000256" key="6">
    <source>
        <dbReference type="SAM" id="Phobius"/>
    </source>
</evidence>
<keyword evidence="4 6" id="KW-1133">Transmembrane helix</keyword>
<reference evidence="7" key="2">
    <citation type="submission" date="2021-01" db="UniProtKB">
        <authorList>
            <consortium name="EnsemblMetazoa"/>
        </authorList>
    </citation>
    <scope>IDENTIFICATION</scope>
</reference>
<evidence type="ECO:0000313" key="7">
    <source>
        <dbReference type="EnsemblMetazoa" id="XP_030829079"/>
    </source>
</evidence>
<dbReference type="Pfam" id="PF04103">
    <property type="entry name" value="CD20"/>
    <property type="match status" value="1"/>
</dbReference>
<feature type="transmembrane region" description="Helical" evidence="6">
    <location>
        <begin position="50"/>
        <end position="72"/>
    </location>
</feature>
<name>A0A7M7N0B9_STRPU</name>
<sequence>MANDIVLRARPRRSESYNNAGACSLGMLQLLGATVTIALGVVAYVIEGSLIYYGVPIWSGSLFFLTAVTAFVSVRKTICGITTYLVTCMLSTAASAALLILYARLISLKGRYSYCDTRDSKTLLCTHYTTRPTLMIVEACTLGIFALQFTTGAIGLGLCLCGLCRRTLGRTSSIPPPQPRAAVNTHVPANAGTSAAAMHIPMFTHDIAIPTAPPEYEVAEEQLRGTAPPEYLVAEEQMGV</sequence>
<evidence type="ECO:0000256" key="3">
    <source>
        <dbReference type="ARBA" id="ARBA00022692"/>
    </source>
</evidence>
<dbReference type="InParanoid" id="A0A7M7N0B9"/>
<dbReference type="KEGG" id="spu:105447639"/>
<feature type="transmembrane region" description="Helical" evidence="6">
    <location>
        <begin position="142"/>
        <end position="164"/>
    </location>
</feature>
<dbReference type="OMA" id="LMIVEAC"/>
<keyword evidence="8" id="KW-1185">Reference proteome</keyword>
<evidence type="ECO:0000256" key="1">
    <source>
        <dbReference type="ARBA" id="ARBA00004141"/>
    </source>
</evidence>
<keyword evidence="3 6" id="KW-0812">Transmembrane</keyword>